<feature type="compositionally biased region" description="Basic residues" evidence="1">
    <location>
        <begin position="97"/>
        <end position="108"/>
    </location>
</feature>
<evidence type="ECO:0000313" key="2">
    <source>
        <dbReference type="EMBL" id="OSX79561.1"/>
    </source>
</evidence>
<proteinExistence type="predicted"/>
<organism evidence="2 3">
    <name type="scientific">Porphyra umbilicalis</name>
    <name type="common">Purple laver</name>
    <name type="synonym">Red alga</name>
    <dbReference type="NCBI Taxonomy" id="2786"/>
    <lineage>
        <taxon>Eukaryota</taxon>
        <taxon>Rhodophyta</taxon>
        <taxon>Bangiophyceae</taxon>
        <taxon>Bangiales</taxon>
        <taxon>Bangiaceae</taxon>
        <taxon>Porphyra</taxon>
    </lineage>
</organism>
<evidence type="ECO:0000313" key="3">
    <source>
        <dbReference type="Proteomes" id="UP000218209"/>
    </source>
</evidence>
<sequence>MPSKLASKVCPSLHACTCPRAPTTTDTTAWQTRLCVSSHPRQTDLLECRARARGAPSRRQSPRHAPHADRAAQHPLCSCSAARPTLKVDARAAGPRRPTRRHPRRPTRATRPAAPGQARPAAVATRPAAPGHAGRWVALHVVPAAATATATITAAAAATATATITAAAAATAAASAAATAADATPTAAAIGGRMAPRRHASVAAGTPPSPTPRRARPPSIPLRRRLVVGRRWVALAHRRRRRPAAVVVRPLVLVCRPPPRLVVLLRLRLRLPLLVRLHLPLPLPVRLRLRLPLPVRLLVEVRGPLPPVVGPIVAPTPPPAGWPPCTLGAWERGSMSPLPLPPPPPPSPIMGGGALVGSACC</sequence>
<dbReference type="EMBL" id="KV918789">
    <property type="protein sequence ID" value="OSX79561.1"/>
    <property type="molecule type" value="Genomic_DNA"/>
</dbReference>
<keyword evidence="3" id="KW-1185">Reference proteome</keyword>
<dbReference type="Proteomes" id="UP000218209">
    <property type="component" value="Unassembled WGS sequence"/>
</dbReference>
<feature type="region of interest" description="Disordered" evidence="1">
    <location>
        <begin position="194"/>
        <end position="219"/>
    </location>
</feature>
<reference evidence="2 3" key="1">
    <citation type="submission" date="2017-03" db="EMBL/GenBank/DDBJ databases">
        <title>WGS assembly of Porphyra umbilicalis.</title>
        <authorList>
            <person name="Brawley S.H."/>
            <person name="Blouin N.A."/>
            <person name="Ficko-Blean E."/>
            <person name="Wheeler G.L."/>
            <person name="Lohr M."/>
            <person name="Goodson H.V."/>
            <person name="Jenkins J.W."/>
            <person name="Blaby-Haas C.E."/>
            <person name="Helliwell K.E."/>
            <person name="Chan C."/>
            <person name="Marriage T."/>
            <person name="Bhattacharya D."/>
            <person name="Klein A.S."/>
            <person name="Badis Y."/>
            <person name="Brodie J."/>
            <person name="Cao Y."/>
            <person name="Collen J."/>
            <person name="Dittami S.M."/>
            <person name="Gachon C.M."/>
            <person name="Green B.R."/>
            <person name="Karpowicz S."/>
            <person name="Kim J.W."/>
            <person name="Kudahl U."/>
            <person name="Lin S."/>
            <person name="Michel G."/>
            <person name="Mittag M."/>
            <person name="Olson B.J."/>
            <person name="Pangilinan J."/>
            <person name="Peng Y."/>
            <person name="Qiu H."/>
            <person name="Shu S."/>
            <person name="Singer J.T."/>
            <person name="Smith A.G."/>
            <person name="Sprecher B.N."/>
            <person name="Wagner V."/>
            <person name="Wang W."/>
            <person name="Wang Z.-Y."/>
            <person name="Yan J."/>
            <person name="Yarish C."/>
            <person name="Zoeuner-Riek S."/>
            <person name="Zhuang Y."/>
            <person name="Zou Y."/>
            <person name="Lindquist E.A."/>
            <person name="Grimwood J."/>
            <person name="Barry K."/>
            <person name="Rokhsar D.S."/>
            <person name="Schmutz J."/>
            <person name="Stiller J.W."/>
            <person name="Grossman A.R."/>
            <person name="Prochnik S.E."/>
        </authorList>
    </citation>
    <scope>NUCLEOTIDE SEQUENCE [LARGE SCALE GENOMIC DNA]</scope>
    <source>
        <strain evidence="2">4086291</strain>
    </source>
</reference>
<name>A0A1X6PFE2_PORUM</name>
<evidence type="ECO:0000256" key="1">
    <source>
        <dbReference type="SAM" id="MobiDB-lite"/>
    </source>
</evidence>
<dbReference type="AlphaFoldDB" id="A0A1X6PFE2"/>
<protein>
    <submittedName>
        <fullName evidence="2">Uncharacterized protein</fullName>
    </submittedName>
</protein>
<feature type="region of interest" description="Disordered" evidence="1">
    <location>
        <begin position="52"/>
        <end position="129"/>
    </location>
</feature>
<accession>A0A1X6PFE2</accession>
<feature type="compositionally biased region" description="Low complexity" evidence="1">
    <location>
        <begin position="109"/>
        <end position="129"/>
    </location>
</feature>
<gene>
    <name evidence="2" type="ORF">BU14_0075s0051</name>
</gene>